<sequence length="1982" mass="218564">MNRFLLLFVLLFGLIPWHASAATPKTPANTIVLNWSRSIDCFSNRAMFQFYVPYAYTDVDSCAVNLDDGLGWQGYLPNWTYSARYPTDGDKAIRIWIKKKDGSYDSLTTPINIVDTRVLFGFPPRDKFVSADAYPFTECAPTMENTVVSHRWEFQQRTFDGDCIEVKSPGMYIRQTTSANCDRYIRDTIYIKTEDYLKADFRIVDSSTVNCGVAYLESMSHGTGGIVDTKWVLNNNITSSQLVPPSFYLQEGPNQVKLIVTSQSGRKDSVEKIIFYESFLPDRVRLIEDSAIHVGDVFRVSYDRSKAFRPPYLMPPAKVEWSTGATTEEIDITEPGRYWVRVTPCSLNPSWTYSDTLVLDKFRMNIVERHDENSLTYIFGTQSNYYSPSTYRWVFSDNTTFTGDFGTHVFQRPGTYLVTVYREDSKGRRDSAQLSVVVTAPVLKAALTYQQEAGRIVRFTATSTGTPGKTPLYSWSFGDATGESGMNVSHTYAAAGKYWVTLTARDTATGMVDSVRRQITVWPDLDLGKDLVFRGMPIILRPNAPFYGDTSVHCFWQPGNLDMPELKVVGYGTYAAKVITADGFTTTDTLVVLKDNTPFSDFFNTGRSTDGKLTMIFAAGESVKYQGAAHWDFGDRSRIDTGLNLPHTYAAPGYYDVKMWRGLYPLDTARKRIYIAPPVRIDLGPDVVMPASQQLTLDGGQALLDSFYRTSNEVNWKWSTGATSRSITVTLPGAYSVTASAYGFSSTDTIMVLPTVGTNPEGTMNYYAAEGSATKIYFENTSQMPLLDSTIWLMGDGNMVKLGGVEKRKMSYSYQVPGTYEVTMLSKTSDGQLHQIKEQVKVWPELDLGPDTTFMGPTIALKLNAPYLNDPAVNCVWYPGIVSGHQLNVTAPGTYYAKVTTSHYTGVDTVHVKDGGVWDNFDFAQNNGRFLVRFVTYHFRGYRGPTHWSFGDGPVTDTSLVVDHQFPGPGTYTVKMWKGFDLKDTIYTITKQVTLLPLVTVDLGPDRRMKDSSGITLDAETAVDPVFKGDREISWKWSTGETSRVVTLKLPGVYSLTATRYGISSVDTIEVLPPLSNNPTGSMTYTSKPGDASKLYFENTSQITGLSDTRWSFGDGTGDYLTSSRTIEHTFAQAGTYTVTMQSQTNDGYRFTITEQVKVWPPLDLGPDVTYNGPTIELKVNDPYFYDPAVNVVWYPDVVSGKYLRVNKAGTYYAKVTAPHYEGVDTIHVLKGTFVDDFSYAVNTGNRLSYNFAPYVAPGDARTPYWLFGDGSPKDSGTFVTHVFPAYGDYRVKMWKGAGNGDTIIKIVKVMPVLVPDFSYTVNANTKEVTFTNVSQNMDEGQFRSEWEFGDGATGVLDGKSNLTITHRYAATGSYRVRMKVRDNIAGTGDTTKQITIAGLPLPPTAGFTAMRAIDGKYTMNFTNTSVVKTGNASAFWTFGDGTSAVSWNTAHTYAAPGSYLVKLLVTDSLGIRDSVINTVYIRPRISINLGPDTVLRDGQPILLEGYDAIGGAMNDIYWLWSTGDTTHRLQINTPGTYWLRATMYGQTVADTIVVTLPHVGPTAGFEAKRANDGLYTMNFTNTSIVKTGNASASWSFGDGTSAVSWNTAHTYAAPGSYLVKLLVTDSLGIRDSVINTAYIRPRISINLGPDTVLRNGQPILLEGYDAIGGAMNDIYWLWSTGDTTHQLFVSAPGTYWLRATMYGYTVSDTVIVKLPAALPPVVDSNAAVVQVKDSVPVTVTFPVARNADNVYTIQLANADNGPVPGARAEAPVVTDIVSFPSTSSRVSANVKLPDNLPCGKQYRIRVMSSSPAESSAWSQPFEVKNMPAIPLIAQRGDTLESSVAGAYQWYRNGLPVQGATSRAIRAKADGSYQVQVSAGGDCNAISAPLAMVITGLEEARLTASVLTVYPNPSSGAVYLQLEKQPAQPLLIHVYNTSGRIVHSLLMKDKQTVMDLGHMPKGLYYVQVSGREKQKPVLISIQ</sequence>
<feature type="signal peptide" evidence="6">
    <location>
        <begin position="1"/>
        <end position="21"/>
    </location>
</feature>
<comment type="caution">
    <text evidence="8">The sequence shown here is derived from an EMBL/GenBank/DDBJ whole genome shotgun (WGS) entry which is preliminary data.</text>
</comment>
<dbReference type="NCBIfam" id="TIGR04183">
    <property type="entry name" value="Por_Secre_tail"/>
    <property type="match status" value="1"/>
</dbReference>
<evidence type="ECO:0000256" key="6">
    <source>
        <dbReference type="SAM" id="SignalP"/>
    </source>
</evidence>
<evidence type="ECO:0000259" key="7">
    <source>
        <dbReference type="PROSITE" id="PS50093"/>
    </source>
</evidence>
<keyword evidence="4" id="KW-1133">Transmembrane helix</keyword>
<organism evidence="8 9">
    <name type="scientific">Chitinophaga varians</name>
    <dbReference type="NCBI Taxonomy" id="2202339"/>
    <lineage>
        <taxon>Bacteria</taxon>
        <taxon>Pseudomonadati</taxon>
        <taxon>Bacteroidota</taxon>
        <taxon>Chitinophagia</taxon>
        <taxon>Chitinophagales</taxon>
        <taxon>Chitinophagaceae</taxon>
        <taxon>Chitinophaga</taxon>
    </lineage>
</organism>
<proteinExistence type="predicted"/>
<feature type="domain" description="PKD" evidence="7">
    <location>
        <begin position="948"/>
        <end position="976"/>
    </location>
</feature>
<dbReference type="GO" id="GO:0005261">
    <property type="term" value="F:monoatomic cation channel activity"/>
    <property type="evidence" value="ECO:0007669"/>
    <property type="project" value="TreeGrafter"/>
</dbReference>
<dbReference type="InterPro" id="IPR035986">
    <property type="entry name" value="PKD_dom_sf"/>
</dbReference>
<dbReference type="InterPro" id="IPR013783">
    <property type="entry name" value="Ig-like_fold"/>
</dbReference>
<dbReference type="GO" id="GO:0005886">
    <property type="term" value="C:plasma membrane"/>
    <property type="evidence" value="ECO:0007669"/>
    <property type="project" value="TreeGrafter"/>
</dbReference>
<dbReference type="SUPFAM" id="SSF49299">
    <property type="entry name" value="PKD domain"/>
    <property type="match status" value="9"/>
</dbReference>
<feature type="chain" id="PRO_5032271596" evidence="6">
    <location>
        <begin position="22"/>
        <end position="1982"/>
    </location>
</feature>
<dbReference type="InterPro" id="IPR026444">
    <property type="entry name" value="Secre_tail"/>
</dbReference>
<name>A0A847RRM2_9BACT</name>
<feature type="domain" description="PKD" evidence="7">
    <location>
        <begin position="1595"/>
        <end position="1629"/>
    </location>
</feature>
<dbReference type="InterPro" id="IPR022409">
    <property type="entry name" value="PKD/Chitinase_dom"/>
</dbReference>
<evidence type="ECO:0000256" key="1">
    <source>
        <dbReference type="ARBA" id="ARBA00004141"/>
    </source>
</evidence>
<keyword evidence="5" id="KW-0472">Membrane</keyword>
<dbReference type="PANTHER" id="PTHR46730">
    <property type="entry name" value="POLYCYSTIN-1"/>
    <property type="match status" value="1"/>
</dbReference>
<dbReference type="RefSeq" id="WP_168869542.1">
    <property type="nucleotide sequence ID" value="NZ_JABAIA010000001.1"/>
</dbReference>
<dbReference type="PROSITE" id="PS50093">
    <property type="entry name" value="PKD"/>
    <property type="match status" value="10"/>
</dbReference>
<evidence type="ECO:0000313" key="8">
    <source>
        <dbReference type="EMBL" id="NLR63548.1"/>
    </source>
</evidence>
<dbReference type="InterPro" id="IPR000601">
    <property type="entry name" value="PKD_dom"/>
</dbReference>
<evidence type="ECO:0000313" key="9">
    <source>
        <dbReference type="Proteomes" id="UP000570474"/>
    </source>
</evidence>
<gene>
    <name evidence="8" type="ORF">HGH92_04435</name>
</gene>
<keyword evidence="9" id="KW-1185">Reference proteome</keyword>
<feature type="domain" description="PKD" evidence="7">
    <location>
        <begin position="440"/>
        <end position="508"/>
    </location>
</feature>
<evidence type="ECO:0000256" key="5">
    <source>
        <dbReference type="ARBA" id="ARBA00023136"/>
    </source>
</evidence>
<protein>
    <submittedName>
        <fullName evidence="8">PKD domain-containing protein</fullName>
    </submittedName>
</protein>
<dbReference type="SMART" id="SM00089">
    <property type="entry name" value="PKD"/>
    <property type="match status" value="9"/>
</dbReference>
<dbReference type="Pfam" id="PF00801">
    <property type="entry name" value="PKD"/>
    <property type="match status" value="2"/>
</dbReference>
<dbReference type="GO" id="GO:0006816">
    <property type="term" value="P:calcium ion transport"/>
    <property type="evidence" value="ECO:0007669"/>
    <property type="project" value="TreeGrafter"/>
</dbReference>
<comment type="subcellular location">
    <subcellularLocation>
        <location evidence="1">Membrane</location>
        <topology evidence="1">Multi-pass membrane protein</topology>
    </subcellularLocation>
</comment>
<dbReference type="Pfam" id="PF18962">
    <property type="entry name" value="Por_Secre_tail"/>
    <property type="match status" value="1"/>
</dbReference>
<evidence type="ECO:0000256" key="3">
    <source>
        <dbReference type="ARBA" id="ARBA00022737"/>
    </source>
</evidence>
<dbReference type="Gene3D" id="2.60.40.10">
    <property type="entry name" value="Immunoglobulins"/>
    <property type="match status" value="7"/>
</dbReference>
<feature type="domain" description="PKD" evidence="7">
    <location>
        <begin position="1346"/>
        <end position="1397"/>
    </location>
</feature>
<dbReference type="Proteomes" id="UP000570474">
    <property type="component" value="Unassembled WGS sequence"/>
</dbReference>
<keyword evidence="3" id="KW-0677">Repeat</keyword>
<feature type="domain" description="PKD" evidence="7">
    <location>
        <begin position="1266"/>
        <end position="1294"/>
    </location>
</feature>
<feature type="domain" description="PKD" evidence="7">
    <location>
        <begin position="1403"/>
        <end position="1482"/>
    </location>
</feature>
<dbReference type="Pfam" id="PF18911">
    <property type="entry name" value="PKD_4"/>
    <property type="match status" value="4"/>
</dbReference>
<feature type="domain" description="PKD" evidence="7">
    <location>
        <begin position="1110"/>
        <end position="1159"/>
    </location>
</feature>
<feature type="domain" description="PKD" evidence="7">
    <location>
        <begin position="792"/>
        <end position="842"/>
    </location>
</feature>
<dbReference type="PANTHER" id="PTHR46730:SF1">
    <property type="entry name" value="PLAT DOMAIN-CONTAINING PROTEIN"/>
    <property type="match status" value="1"/>
</dbReference>
<evidence type="ECO:0000256" key="2">
    <source>
        <dbReference type="ARBA" id="ARBA00022692"/>
    </source>
</evidence>
<accession>A0A847RRM2</accession>
<keyword evidence="2" id="KW-0812">Transmembrane</keyword>
<dbReference type="CDD" id="cd00146">
    <property type="entry name" value="PKD"/>
    <property type="match status" value="6"/>
</dbReference>
<evidence type="ECO:0000256" key="4">
    <source>
        <dbReference type="ARBA" id="ARBA00022989"/>
    </source>
</evidence>
<reference evidence="8 9" key="1">
    <citation type="submission" date="2020-04" db="EMBL/GenBank/DDBJ databases">
        <authorList>
            <person name="Yin C."/>
        </authorList>
    </citation>
    <scope>NUCLEOTIDE SEQUENCE [LARGE SCALE GENOMIC DNA]</scope>
    <source>
        <strain evidence="8 9">Ae27</strain>
    </source>
</reference>
<dbReference type="EMBL" id="JABAIA010000001">
    <property type="protein sequence ID" value="NLR63548.1"/>
    <property type="molecule type" value="Genomic_DNA"/>
</dbReference>
<feature type="domain" description="PKD" evidence="7">
    <location>
        <begin position="387"/>
        <end position="445"/>
    </location>
</feature>
<feature type="domain" description="PKD" evidence="7">
    <location>
        <begin position="631"/>
        <end position="659"/>
    </location>
</feature>
<keyword evidence="6" id="KW-0732">Signal</keyword>